<reference evidence="6 7" key="1">
    <citation type="journal article" date="2021" name="Hortic Res">
        <title>The domestication of Cucurbita argyrosperma as revealed by the genome of its wild relative.</title>
        <authorList>
            <person name="Barrera-Redondo J."/>
            <person name="Sanchez-de la Vega G."/>
            <person name="Aguirre-Liguori J.A."/>
            <person name="Castellanos-Morales G."/>
            <person name="Gutierrez-Guerrero Y.T."/>
            <person name="Aguirre-Dugua X."/>
            <person name="Aguirre-Planter E."/>
            <person name="Tenaillon M.I."/>
            <person name="Lira-Saade R."/>
            <person name="Eguiarte L.E."/>
        </authorList>
    </citation>
    <scope>NUCLEOTIDE SEQUENCE [LARGE SCALE GENOMIC DNA]</scope>
    <source>
        <strain evidence="6">JBR-2021</strain>
    </source>
</reference>
<accession>A0AAV6MK28</accession>
<evidence type="ECO:0000313" key="7">
    <source>
        <dbReference type="Proteomes" id="UP000685013"/>
    </source>
</evidence>
<comment type="subcellular location">
    <subcellularLocation>
        <location evidence="1">Nucleus</location>
    </subcellularLocation>
</comment>
<proteinExistence type="inferred from homology"/>
<evidence type="ECO:0000256" key="3">
    <source>
        <dbReference type="ARBA" id="ARBA00023015"/>
    </source>
</evidence>
<dbReference type="Proteomes" id="UP000685013">
    <property type="component" value="Chromosome 14"/>
</dbReference>
<evidence type="ECO:0000256" key="4">
    <source>
        <dbReference type="ARBA" id="ARBA00023163"/>
    </source>
</evidence>
<keyword evidence="4" id="KW-0804">Transcription</keyword>
<comment type="similarity">
    <text evidence="2">Belongs to the SNF5 family.</text>
</comment>
<dbReference type="PANTHER" id="PTHR10019">
    <property type="entry name" value="SNF5"/>
    <property type="match status" value="1"/>
</dbReference>
<dbReference type="GO" id="GO:0000228">
    <property type="term" value="C:nuclear chromosome"/>
    <property type="evidence" value="ECO:0007669"/>
    <property type="project" value="InterPro"/>
</dbReference>
<keyword evidence="7" id="KW-1185">Reference proteome</keyword>
<keyword evidence="3" id="KW-0805">Transcription regulation</keyword>
<evidence type="ECO:0000256" key="1">
    <source>
        <dbReference type="ARBA" id="ARBA00004123"/>
    </source>
</evidence>
<dbReference type="Pfam" id="PF04855">
    <property type="entry name" value="SNF5"/>
    <property type="match status" value="2"/>
</dbReference>
<dbReference type="EMBL" id="JAGKQH010000014">
    <property type="protein sequence ID" value="KAG6582138.1"/>
    <property type="molecule type" value="Genomic_DNA"/>
</dbReference>
<evidence type="ECO:0000256" key="5">
    <source>
        <dbReference type="ARBA" id="ARBA00023242"/>
    </source>
</evidence>
<sequence length="191" mass="21437">MEALASAHSKAPFKFRIPTAENLIPIRLDIEIDGQRFKDAFTWNSSDPDSEGALCKEDGERFKASPVIYNTNCTIHSKFQSFEGQDMYSGETVISIKLDLRVNNTLIKDQSLWDLNNYESDPEEFSMTFCKDLGIEDPEVGPAIAFVIREQLYEIAVQNVNSSRESRMSKFEHVPASKTGGASVDLVKLFG</sequence>
<comment type="caution">
    <text evidence="6">The sequence shown here is derived from an EMBL/GenBank/DDBJ whole genome shotgun (WGS) entry which is preliminary data.</text>
</comment>
<dbReference type="AlphaFoldDB" id="A0AAV6MK28"/>
<organism evidence="6 7">
    <name type="scientific">Cucurbita argyrosperma subsp. sororia</name>
    <dbReference type="NCBI Taxonomy" id="37648"/>
    <lineage>
        <taxon>Eukaryota</taxon>
        <taxon>Viridiplantae</taxon>
        <taxon>Streptophyta</taxon>
        <taxon>Embryophyta</taxon>
        <taxon>Tracheophyta</taxon>
        <taxon>Spermatophyta</taxon>
        <taxon>Magnoliopsida</taxon>
        <taxon>eudicotyledons</taxon>
        <taxon>Gunneridae</taxon>
        <taxon>Pentapetalae</taxon>
        <taxon>rosids</taxon>
        <taxon>fabids</taxon>
        <taxon>Cucurbitales</taxon>
        <taxon>Cucurbitaceae</taxon>
        <taxon>Cucurbiteae</taxon>
        <taxon>Cucurbita</taxon>
    </lineage>
</organism>
<feature type="non-terminal residue" evidence="6">
    <location>
        <position position="1"/>
    </location>
</feature>
<name>A0AAV6MK28_9ROSI</name>
<evidence type="ECO:0000313" key="6">
    <source>
        <dbReference type="EMBL" id="KAG6582138.1"/>
    </source>
</evidence>
<dbReference type="InterPro" id="IPR006939">
    <property type="entry name" value="SNF5"/>
</dbReference>
<protein>
    <submittedName>
        <fullName evidence="6">Chromatin structure-remodeling complex protein BSH</fullName>
    </submittedName>
</protein>
<keyword evidence="5" id="KW-0539">Nucleus</keyword>
<dbReference type="GO" id="GO:0006338">
    <property type="term" value="P:chromatin remodeling"/>
    <property type="evidence" value="ECO:0007669"/>
    <property type="project" value="InterPro"/>
</dbReference>
<gene>
    <name evidence="6" type="primary">BSH</name>
    <name evidence="6" type="ORF">SDJN03_22140</name>
</gene>
<evidence type="ECO:0000256" key="2">
    <source>
        <dbReference type="ARBA" id="ARBA00010239"/>
    </source>
</evidence>